<accession>A0ABU7XVR9</accession>
<dbReference type="PROSITE" id="PS51257">
    <property type="entry name" value="PROKAR_LIPOPROTEIN"/>
    <property type="match status" value="1"/>
</dbReference>
<feature type="domain" description="Alpha fucosidase A-like C-terminal" evidence="2">
    <location>
        <begin position="714"/>
        <end position="781"/>
    </location>
</feature>
<dbReference type="InterPro" id="IPR008928">
    <property type="entry name" value="6-hairpin_glycosidase_sf"/>
</dbReference>
<dbReference type="PANTHER" id="PTHR31084:SF0">
    <property type="entry name" value="ALPHA-L-FUCOSIDASE 2"/>
    <property type="match status" value="1"/>
</dbReference>
<keyword evidence="5" id="KW-1185">Reference proteome</keyword>
<dbReference type="InterPro" id="IPR054363">
    <property type="entry name" value="GH95_cat"/>
</dbReference>
<dbReference type="EMBL" id="JAODOP010000004">
    <property type="protein sequence ID" value="MEF3834829.1"/>
    <property type="molecule type" value="Genomic_DNA"/>
</dbReference>
<gene>
    <name evidence="4" type="ORF">N1F79_16975</name>
</gene>
<dbReference type="PIRSF" id="PIRSF007663">
    <property type="entry name" value="UCP007663"/>
    <property type="match status" value="1"/>
</dbReference>
<reference evidence="4 5" key="1">
    <citation type="submission" date="2022-09" db="EMBL/GenBank/DDBJ databases">
        <title>Genome sequencing of Flavivirga sp. MEBiC05379.</title>
        <authorList>
            <person name="Oh H.-M."/>
            <person name="Kwon K.K."/>
            <person name="Park M.J."/>
            <person name="Yang S.-H."/>
        </authorList>
    </citation>
    <scope>NUCLEOTIDE SEQUENCE [LARGE SCALE GENOMIC DNA]</scope>
    <source>
        <strain evidence="4 5">MEBiC05379</strain>
    </source>
</reference>
<organism evidence="4 5">
    <name type="scientific">Flavivirga spongiicola</name>
    <dbReference type="NCBI Taxonomy" id="421621"/>
    <lineage>
        <taxon>Bacteria</taxon>
        <taxon>Pseudomonadati</taxon>
        <taxon>Bacteroidota</taxon>
        <taxon>Flavobacteriia</taxon>
        <taxon>Flavobacteriales</taxon>
        <taxon>Flavobacteriaceae</taxon>
        <taxon>Flavivirga</taxon>
    </lineage>
</organism>
<dbReference type="RefSeq" id="WP_303307139.1">
    <property type="nucleotide sequence ID" value="NZ_JAODOP010000004.1"/>
</dbReference>
<dbReference type="Pfam" id="PF14498">
    <property type="entry name" value="Glyco_hyd_65N_2"/>
    <property type="match status" value="1"/>
</dbReference>
<dbReference type="Pfam" id="PF21307">
    <property type="entry name" value="Glyco_hydro_95_C"/>
    <property type="match status" value="1"/>
</dbReference>
<dbReference type="InterPro" id="IPR027414">
    <property type="entry name" value="GH95_N_dom"/>
</dbReference>
<dbReference type="SUPFAM" id="SSF48208">
    <property type="entry name" value="Six-hairpin glycosidases"/>
    <property type="match status" value="1"/>
</dbReference>
<evidence type="ECO:0000259" key="2">
    <source>
        <dbReference type="Pfam" id="PF21307"/>
    </source>
</evidence>
<dbReference type="InterPro" id="IPR016518">
    <property type="entry name" value="Alpha-L-fucosidase"/>
</dbReference>
<protein>
    <submittedName>
        <fullName evidence="4">Glycoside hydrolase family 95 protein</fullName>
    </submittedName>
</protein>
<evidence type="ECO:0000313" key="5">
    <source>
        <dbReference type="Proteomes" id="UP001337305"/>
    </source>
</evidence>
<keyword evidence="4" id="KW-0378">Hydrolase</keyword>
<evidence type="ECO:0000313" key="4">
    <source>
        <dbReference type="EMBL" id="MEF3834829.1"/>
    </source>
</evidence>
<name>A0ABU7XVR9_9FLAO</name>
<dbReference type="InterPro" id="IPR049053">
    <property type="entry name" value="AFCA-like_C"/>
</dbReference>
<dbReference type="Proteomes" id="UP001337305">
    <property type="component" value="Unassembled WGS sequence"/>
</dbReference>
<evidence type="ECO:0000259" key="3">
    <source>
        <dbReference type="Pfam" id="PF22124"/>
    </source>
</evidence>
<dbReference type="Pfam" id="PF22124">
    <property type="entry name" value="Glyco_hydro_95_cat"/>
    <property type="match status" value="1"/>
</dbReference>
<dbReference type="Gene3D" id="1.50.10.10">
    <property type="match status" value="1"/>
</dbReference>
<comment type="caution">
    <text evidence="4">The sequence shown here is derived from an EMBL/GenBank/DDBJ whole genome shotgun (WGS) entry which is preliminary data.</text>
</comment>
<dbReference type="PANTHER" id="PTHR31084">
    <property type="entry name" value="ALPHA-L-FUCOSIDASE 2"/>
    <property type="match status" value="1"/>
</dbReference>
<feature type="domain" description="Glycosyl hydrolase family 95 catalytic" evidence="3">
    <location>
        <begin position="307"/>
        <end position="712"/>
    </location>
</feature>
<proteinExistence type="predicted"/>
<evidence type="ECO:0000259" key="1">
    <source>
        <dbReference type="Pfam" id="PF14498"/>
    </source>
</evidence>
<dbReference type="GO" id="GO:0016787">
    <property type="term" value="F:hydrolase activity"/>
    <property type="evidence" value="ECO:0007669"/>
    <property type="project" value="UniProtKB-KW"/>
</dbReference>
<feature type="domain" description="Glycosyl hydrolase family 95 N-terminal" evidence="1">
    <location>
        <begin position="40"/>
        <end position="286"/>
    </location>
</feature>
<dbReference type="InterPro" id="IPR012341">
    <property type="entry name" value="6hp_glycosidase-like_sf"/>
</dbReference>
<sequence length="795" mass="90958">MKQKYSTYRHILLLLVSVIIVQSCTKKSDDDNDFSKEHILWYKQPAQNWEEALPLGNGRLGVMVFGNTSNEHIQLNDDSMWPSDNDAWVEPEGNKEDLNHIRELLFKDKNKIADSLFVDKFSRKTVVRSHQTMGDLHIDFDHKNITDYRRELNINNATSSVSYKSDGNLITEKIFVSHPHDAIIIEFESQSASGLNGKIRLTRPEDNGFPTAKTKTTNDNLLVMQGEVTQRDGKFNSEPYPILNGVKFETCLKINNDSGEVLKGTDYLELKNVKKATFYLVSNSSYYHENYAKQNIIDLTNVIASDVETIKEKHIEDYQNLYSKISLNLNNTHLDSIPTDKRIKRIKEGSVDVALEALLFQYGRYLLISSSRKNTNPANLQGLWNKHIKAPWNADYHLNINLQMNYWLANSTNLDELNMPLFDYIDKLIENGKVTANKNFGCRGSFLPHATDLWAPTWLRAPTAYWGCSIGAGGWMMQHYWQHYEFTRDITFLKERAYPAIKEVATFYSDWLIEDPRDGMLISAPSTSPENRFFNDKGEKVASCLGSAMDQQVIAEVFRNYVEACRILEIENNQLTKIKEQQKQLRPGFVISDEGRILEWDRPYTETEPGHRHMSHLYGFHPGVSVTEKGSPKIFEAVRSTLDYRLKNGGAGTGWSRAWLINCSARLLDGDMAHEHIQLLFKKSMLNNLFDAHPPFQIDGNFGYTAGIAEMLLQSHEDSTIRVLPALPKAWENGSIKGLKARGGLTVNIYWKNNKLTKAELSSKFDHEFNIKYKNNTIPVKLSKGETYTYSPTKS</sequence>